<gene>
    <name evidence="10" type="ORF">HDU87_008276</name>
</gene>
<evidence type="ECO:0000256" key="4">
    <source>
        <dbReference type="ARBA" id="ARBA00022989"/>
    </source>
</evidence>
<dbReference type="CDD" id="cd15859">
    <property type="entry name" value="SNARE_SYN8"/>
    <property type="match status" value="1"/>
</dbReference>
<dbReference type="GO" id="GO:0016020">
    <property type="term" value="C:membrane"/>
    <property type="evidence" value="ECO:0007669"/>
    <property type="project" value="UniProtKB-SubCell"/>
</dbReference>
<keyword evidence="4 8" id="KW-1133">Transmembrane helix</keyword>
<dbReference type="AlphaFoldDB" id="A0AAD5XJ65"/>
<dbReference type="SMART" id="SM00397">
    <property type="entry name" value="t_SNARE"/>
    <property type="match status" value="1"/>
</dbReference>
<dbReference type="InterPro" id="IPR000727">
    <property type="entry name" value="T_SNARE_dom"/>
</dbReference>
<comment type="subcellular location">
    <subcellularLocation>
        <location evidence="1">Membrane</location>
        <topology evidence="1">Single-pass membrane protein</topology>
    </subcellularLocation>
</comment>
<accession>A0AAD5XJ65</accession>
<keyword evidence="6" id="KW-0175">Coiled coil</keyword>
<feature type="coiled-coil region" evidence="6">
    <location>
        <begin position="61"/>
        <end position="109"/>
    </location>
</feature>
<evidence type="ECO:0000313" key="11">
    <source>
        <dbReference type="Proteomes" id="UP001212152"/>
    </source>
</evidence>
<dbReference type="PANTHER" id="PTHR12791">
    <property type="entry name" value="GOLGI SNARE BET1-RELATED"/>
    <property type="match status" value="1"/>
</dbReference>
<dbReference type="Gene3D" id="1.20.5.110">
    <property type="match status" value="1"/>
</dbReference>
<feature type="domain" description="T-SNARE coiled-coil homology" evidence="9">
    <location>
        <begin position="169"/>
        <end position="231"/>
    </location>
</feature>
<evidence type="ECO:0000313" key="10">
    <source>
        <dbReference type="EMBL" id="KAJ3171808.1"/>
    </source>
</evidence>
<evidence type="ECO:0000256" key="1">
    <source>
        <dbReference type="ARBA" id="ARBA00004167"/>
    </source>
</evidence>
<sequence length="262" mass="28712">MPANDIETGPLGTSPTSDWSKERFSLDLLSEDASALILERKHAARTGVSTVELDVQIETTLAKFKAGVARLEESLSVAEEESGRDPGDLRQWEEAVLQLSQQYDRLEIMARGEEGGLAAARQTLLARPTSSPRQAAPKGKAVRFNEPLGGADGDDSEDDHPQGALQLQQRIMDDQDTQLDELSATIGRQKQIGIMINDELDLHVDLLLETEDRVDSTQRRLAGAGRRLERVFKDGARNSKGSTVICILVCILILVIVAARKF</sequence>
<organism evidence="10 11">
    <name type="scientific">Geranomyces variabilis</name>
    <dbReference type="NCBI Taxonomy" id="109894"/>
    <lineage>
        <taxon>Eukaryota</taxon>
        <taxon>Fungi</taxon>
        <taxon>Fungi incertae sedis</taxon>
        <taxon>Chytridiomycota</taxon>
        <taxon>Chytridiomycota incertae sedis</taxon>
        <taxon>Chytridiomycetes</taxon>
        <taxon>Spizellomycetales</taxon>
        <taxon>Powellomycetaceae</taxon>
        <taxon>Geranomyces</taxon>
    </lineage>
</organism>
<reference evidence="10" key="1">
    <citation type="submission" date="2020-05" db="EMBL/GenBank/DDBJ databases">
        <title>Phylogenomic resolution of chytrid fungi.</title>
        <authorList>
            <person name="Stajich J.E."/>
            <person name="Amses K."/>
            <person name="Simmons R."/>
            <person name="Seto K."/>
            <person name="Myers J."/>
            <person name="Bonds A."/>
            <person name="Quandt C.A."/>
            <person name="Barry K."/>
            <person name="Liu P."/>
            <person name="Grigoriev I."/>
            <person name="Longcore J.E."/>
            <person name="James T.Y."/>
        </authorList>
    </citation>
    <scope>NUCLEOTIDE SEQUENCE</scope>
    <source>
        <strain evidence="10">JEL0379</strain>
    </source>
</reference>
<keyword evidence="3 8" id="KW-0812">Transmembrane</keyword>
<name>A0AAD5XJ65_9FUNG</name>
<keyword evidence="5 8" id="KW-0472">Membrane</keyword>
<evidence type="ECO:0000256" key="2">
    <source>
        <dbReference type="ARBA" id="ARBA00022448"/>
    </source>
</evidence>
<feature type="transmembrane region" description="Helical" evidence="8">
    <location>
        <begin position="241"/>
        <end position="259"/>
    </location>
</feature>
<dbReference type="GO" id="GO:0005737">
    <property type="term" value="C:cytoplasm"/>
    <property type="evidence" value="ECO:0007669"/>
    <property type="project" value="UniProtKB-ARBA"/>
</dbReference>
<evidence type="ECO:0000256" key="3">
    <source>
        <dbReference type="ARBA" id="ARBA00022692"/>
    </source>
</evidence>
<evidence type="ECO:0000256" key="8">
    <source>
        <dbReference type="SAM" id="Phobius"/>
    </source>
</evidence>
<evidence type="ECO:0000256" key="7">
    <source>
        <dbReference type="SAM" id="MobiDB-lite"/>
    </source>
</evidence>
<dbReference type="PROSITE" id="PS50192">
    <property type="entry name" value="T_SNARE"/>
    <property type="match status" value="1"/>
</dbReference>
<dbReference type="SUPFAM" id="SSF58038">
    <property type="entry name" value="SNARE fusion complex"/>
    <property type="match status" value="1"/>
</dbReference>
<comment type="caution">
    <text evidence="10">The sequence shown here is derived from an EMBL/GenBank/DDBJ whole genome shotgun (WGS) entry which is preliminary data.</text>
</comment>
<dbReference type="Proteomes" id="UP001212152">
    <property type="component" value="Unassembled WGS sequence"/>
</dbReference>
<evidence type="ECO:0000256" key="6">
    <source>
        <dbReference type="SAM" id="Coils"/>
    </source>
</evidence>
<dbReference type="EMBL" id="JADGJQ010000084">
    <property type="protein sequence ID" value="KAJ3171808.1"/>
    <property type="molecule type" value="Genomic_DNA"/>
</dbReference>
<protein>
    <recommendedName>
        <fullName evidence="9">t-SNARE coiled-coil homology domain-containing protein</fullName>
    </recommendedName>
</protein>
<proteinExistence type="predicted"/>
<feature type="region of interest" description="Disordered" evidence="7">
    <location>
        <begin position="125"/>
        <end position="161"/>
    </location>
</feature>
<dbReference type="GO" id="GO:0012505">
    <property type="term" value="C:endomembrane system"/>
    <property type="evidence" value="ECO:0007669"/>
    <property type="project" value="UniProtKB-ARBA"/>
</dbReference>
<evidence type="ECO:0000256" key="5">
    <source>
        <dbReference type="ARBA" id="ARBA00023136"/>
    </source>
</evidence>
<evidence type="ECO:0000259" key="9">
    <source>
        <dbReference type="PROSITE" id="PS50192"/>
    </source>
</evidence>
<keyword evidence="11" id="KW-1185">Reference proteome</keyword>
<keyword evidence="2" id="KW-0813">Transport</keyword>